<dbReference type="SUPFAM" id="SSF46955">
    <property type="entry name" value="Putative DNA-binding domain"/>
    <property type="match status" value="1"/>
</dbReference>
<dbReference type="AlphaFoldDB" id="A0A7Y0K9A5"/>
<name>A0A7Y0K9A5_9BACI</name>
<dbReference type="SMART" id="SM00422">
    <property type="entry name" value="HTH_MERR"/>
    <property type="match status" value="1"/>
</dbReference>
<dbReference type="Proteomes" id="UP000588491">
    <property type="component" value="Unassembled WGS sequence"/>
</dbReference>
<dbReference type="PANTHER" id="PTHR30204:SF83">
    <property type="entry name" value="TRANSCRIPTIONAL REGULATOR, MERR FAMILY"/>
    <property type="match status" value="1"/>
</dbReference>
<dbReference type="GO" id="GO:0003677">
    <property type="term" value="F:DNA binding"/>
    <property type="evidence" value="ECO:0007669"/>
    <property type="project" value="UniProtKB-KW"/>
</dbReference>
<dbReference type="CDD" id="cd01109">
    <property type="entry name" value="HTH_YyaN"/>
    <property type="match status" value="1"/>
</dbReference>
<evidence type="ECO:0000259" key="2">
    <source>
        <dbReference type="PROSITE" id="PS50937"/>
    </source>
</evidence>
<organism evidence="3 4">
    <name type="scientific">Niallia alba</name>
    <dbReference type="NCBI Taxonomy" id="2729105"/>
    <lineage>
        <taxon>Bacteria</taxon>
        <taxon>Bacillati</taxon>
        <taxon>Bacillota</taxon>
        <taxon>Bacilli</taxon>
        <taxon>Bacillales</taxon>
        <taxon>Bacillaceae</taxon>
        <taxon>Niallia</taxon>
    </lineage>
</organism>
<dbReference type="InterPro" id="IPR047057">
    <property type="entry name" value="MerR_fam"/>
</dbReference>
<gene>
    <name evidence="3" type="ORF">HHU08_10710</name>
</gene>
<sequence>MYIKEAAERVGLAAHTLRFYEHEGLLPFIKRDSNGNRMFYEKDLSWIDLIVCLRKTDISLSELREFVELTNEEECTELKSKLILGKYKQKMIEKQRDLDKAVVKIKERMQSFDELETK</sequence>
<evidence type="ECO:0000256" key="1">
    <source>
        <dbReference type="ARBA" id="ARBA00023125"/>
    </source>
</evidence>
<dbReference type="Pfam" id="PF13411">
    <property type="entry name" value="MerR_1"/>
    <property type="match status" value="1"/>
</dbReference>
<dbReference type="PROSITE" id="PS50937">
    <property type="entry name" value="HTH_MERR_2"/>
    <property type="match status" value="1"/>
</dbReference>
<dbReference type="InterPro" id="IPR009061">
    <property type="entry name" value="DNA-bd_dom_put_sf"/>
</dbReference>
<dbReference type="InterPro" id="IPR000551">
    <property type="entry name" value="MerR-type_HTH_dom"/>
</dbReference>
<dbReference type="Gene3D" id="1.10.1660.10">
    <property type="match status" value="1"/>
</dbReference>
<proteinExistence type="predicted"/>
<accession>A0A7Y0K9A5</accession>
<evidence type="ECO:0000313" key="4">
    <source>
        <dbReference type="Proteomes" id="UP000588491"/>
    </source>
</evidence>
<dbReference type="PANTHER" id="PTHR30204">
    <property type="entry name" value="REDOX-CYCLING DRUG-SENSING TRANSCRIPTIONAL ACTIVATOR SOXR"/>
    <property type="match status" value="1"/>
</dbReference>
<reference evidence="3 4" key="1">
    <citation type="submission" date="2020-04" db="EMBL/GenBank/DDBJ databases">
        <title>Bacillus sp. UniB3 isolated from commercial digestive syrup.</title>
        <authorList>
            <person name="Thorat V."/>
            <person name="Kirdat K."/>
            <person name="Tiwarekar B."/>
            <person name="Yadav A."/>
        </authorList>
    </citation>
    <scope>NUCLEOTIDE SEQUENCE [LARGE SCALE GENOMIC DNA]</scope>
    <source>
        <strain evidence="3 4">UniB3</strain>
    </source>
</reference>
<keyword evidence="4" id="KW-1185">Reference proteome</keyword>
<evidence type="ECO:0000313" key="3">
    <source>
        <dbReference type="EMBL" id="NMO77469.1"/>
    </source>
</evidence>
<dbReference type="GO" id="GO:0003700">
    <property type="term" value="F:DNA-binding transcription factor activity"/>
    <property type="evidence" value="ECO:0007669"/>
    <property type="project" value="InterPro"/>
</dbReference>
<protein>
    <submittedName>
        <fullName evidence="3">MerR family transcriptional regulator</fullName>
    </submittedName>
</protein>
<keyword evidence="1" id="KW-0238">DNA-binding</keyword>
<comment type="caution">
    <text evidence="3">The sequence shown here is derived from an EMBL/GenBank/DDBJ whole genome shotgun (WGS) entry which is preliminary data.</text>
</comment>
<dbReference type="EMBL" id="JABBPK010000001">
    <property type="protein sequence ID" value="NMO77469.1"/>
    <property type="molecule type" value="Genomic_DNA"/>
</dbReference>
<feature type="domain" description="HTH merR-type" evidence="2">
    <location>
        <begin position="1"/>
        <end position="69"/>
    </location>
</feature>